<dbReference type="Proteomes" id="UP000319374">
    <property type="component" value="Chromosome"/>
</dbReference>
<proteinExistence type="predicted"/>
<dbReference type="KEGG" id="ada:A5CPEGH6_23270"/>
<accession>A0A4Y1X5D4</accession>
<evidence type="ECO:0000313" key="2">
    <source>
        <dbReference type="Proteomes" id="UP000319374"/>
    </source>
</evidence>
<organism evidence="1 2">
    <name type="scientific">Alistipes dispar</name>
    <dbReference type="NCBI Taxonomy" id="2585119"/>
    <lineage>
        <taxon>Bacteria</taxon>
        <taxon>Pseudomonadati</taxon>
        <taxon>Bacteroidota</taxon>
        <taxon>Bacteroidia</taxon>
        <taxon>Bacteroidales</taxon>
        <taxon>Rikenellaceae</taxon>
        <taxon>Alistipes</taxon>
    </lineage>
</organism>
<keyword evidence="2" id="KW-1185">Reference proteome</keyword>
<evidence type="ECO:0000313" key="1">
    <source>
        <dbReference type="EMBL" id="BBL07689.1"/>
    </source>
</evidence>
<gene>
    <name evidence="1" type="ORF">A5CPEGH6_23270</name>
</gene>
<dbReference type="AlphaFoldDB" id="A0A4Y1X5D4"/>
<name>A0A4Y1X5D4_9BACT</name>
<sequence length="764" mass="82308">MGNLVTVMNECEKSWKVRCGRRAGTIRSRAAVALAVLCLFGAACSEDPSSGAPEREPAGGEAVVRLTIAPPRPSLPQMRAAEDLDEAESRVGTVRVLVFEQEGGRYLYRNMAEGEQVRFSGSATRFEVRLPGTPNPVKLALVCNYGDAFERYAPAAGSDEATVRERIGRSFSGLTGDLPMYGEIPLPSGLRADAENRFDVRLLRAVARVDVTKALDAGSRPFRIGEVYVYRPNDKIRIVPDDMGSAESPRVTAPSVFAGAQKSAEPVKVTAAEPDPASVAGICLPESAAESDPAAQLSEATCIVVGGYYDGQERLSYYRIDFDPGIDGHPFGQVLRNYKYVFRIRKVLGEGWSDPDTAATSRATSIAVETEAWEDFTTEMYFEGDNYLGVSARSVSLGYVAGKTARVDVQASVPYSVRWLDASGVPTGGEASQTGEVLENGSFSVAIGRDAGAGETLSYLSFSALADNRTDRDVTARLRVTGGRWTFDITVTQGNPSQFRTRIVRVLSVQEIGDLGTNTPTSASGLPMRRILDNAKNFSPGGTVVIGGFSFSEASRAEMQATGTGSAADKEIFRSMQATIGAQDVIYLTYNTPISNELAQVVLAWLRAAPGRVLIVGTDTDTSNAQLRQYLTSDGTWKYYYRNNLGGQFRRAARTDANARFFTMPFGTVAENAPVVRADDYAAYCSDYPSRVTPLVVSDVSGQGGTLIVGVNGTDRIVYLGDASLHQYNRLSSQANADGTVTTDFDRLMANLWAWIVERVCGAG</sequence>
<protein>
    <recommendedName>
        <fullName evidence="3">DUF4906 domain-containing protein</fullName>
    </recommendedName>
</protein>
<dbReference type="EMBL" id="AP019736">
    <property type="protein sequence ID" value="BBL07689.1"/>
    <property type="molecule type" value="Genomic_DNA"/>
</dbReference>
<reference evidence="2" key="1">
    <citation type="submission" date="2019-06" db="EMBL/GenBank/DDBJ databases">
        <title>Alistipes onderdonkii subsp. vulgaris subsp. nov., Alistipes dispar sp. nov. and Alistipes communis sp. nov., isolated from human faeces, and creation of Alistipes onderdonkii subsp. onderdonkii subsp. nov.</title>
        <authorList>
            <person name="Sakamoto M."/>
            <person name="Ikeyama N."/>
            <person name="Ogata Y."/>
            <person name="Suda W."/>
            <person name="Iino T."/>
            <person name="Hattori M."/>
            <person name="Ohkuma M."/>
        </authorList>
    </citation>
    <scope>NUCLEOTIDE SEQUENCE [LARGE SCALE GENOMIC DNA]</scope>
    <source>
        <strain evidence="2">5CPEGH6</strain>
    </source>
</reference>
<evidence type="ECO:0008006" key="3">
    <source>
        <dbReference type="Google" id="ProtNLM"/>
    </source>
</evidence>